<keyword evidence="1" id="KW-1133">Transmembrane helix</keyword>
<accession>A0A934MST5</accession>
<protein>
    <submittedName>
        <fullName evidence="2">Uncharacterized protein</fullName>
    </submittedName>
</protein>
<dbReference type="RefSeq" id="WP_199021860.1">
    <property type="nucleotide sequence ID" value="NZ_JAELUP010000117.1"/>
</dbReference>
<dbReference type="EMBL" id="JAELUP010000117">
    <property type="protein sequence ID" value="MBJ6364268.1"/>
    <property type="molecule type" value="Genomic_DNA"/>
</dbReference>
<evidence type="ECO:0000256" key="1">
    <source>
        <dbReference type="SAM" id="Phobius"/>
    </source>
</evidence>
<evidence type="ECO:0000313" key="2">
    <source>
        <dbReference type="EMBL" id="MBJ6364268.1"/>
    </source>
</evidence>
<comment type="caution">
    <text evidence="2">The sequence shown here is derived from an EMBL/GenBank/DDBJ whole genome shotgun (WGS) entry which is preliminary data.</text>
</comment>
<dbReference type="AlphaFoldDB" id="A0A934MST5"/>
<keyword evidence="3" id="KW-1185">Reference proteome</keyword>
<proteinExistence type="predicted"/>
<keyword evidence="1" id="KW-0472">Membrane</keyword>
<dbReference type="Proteomes" id="UP000640274">
    <property type="component" value="Unassembled WGS sequence"/>
</dbReference>
<evidence type="ECO:0000313" key="3">
    <source>
        <dbReference type="Proteomes" id="UP000640274"/>
    </source>
</evidence>
<gene>
    <name evidence="2" type="ORF">JFN88_23910</name>
</gene>
<feature type="transmembrane region" description="Helical" evidence="1">
    <location>
        <begin position="45"/>
        <end position="65"/>
    </location>
</feature>
<name>A0A934MST5_9BACL</name>
<sequence length="66" mass="7192">MSLVDISGVSLSLFLTGVVFILLVFGLLSFGILRMFQLRFKAGWFSFAGAVLSGVAFAIVLNTWFV</sequence>
<feature type="transmembrane region" description="Helical" evidence="1">
    <location>
        <begin position="12"/>
        <end position="33"/>
    </location>
</feature>
<keyword evidence="1" id="KW-0812">Transmembrane</keyword>
<organism evidence="2 3">
    <name type="scientific">Paenibacillus roseus</name>
    <dbReference type="NCBI Taxonomy" id="2798579"/>
    <lineage>
        <taxon>Bacteria</taxon>
        <taxon>Bacillati</taxon>
        <taxon>Bacillota</taxon>
        <taxon>Bacilli</taxon>
        <taxon>Bacillales</taxon>
        <taxon>Paenibacillaceae</taxon>
        <taxon>Paenibacillus</taxon>
    </lineage>
</organism>
<reference evidence="2" key="1">
    <citation type="submission" date="2020-12" db="EMBL/GenBank/DDBJ databases">
        <authorList>
            <person name="Huq M.A."/>
        </authorList>
    </citation>
    <scope>NUCLEOTIDE SEQUENCE</scope>
    <source>
        <strain evidence="2">MAHUQ-46</strain>
    </source>
</reference>